<dbReference type="Gene3D" id="1.10.1220.10">
    <property type="entry name" value="Met repressor-like"/>
    <property type="match status" value="1"/>
</dbReference>
<reference evidence="1" key="1">
    <citation type="submission" date="2020-08" db="EMBL/GenBank/DDBJ databases">
        <title>Genome public.</title>
        <authorList>
            <person name="Liu C."/>
            <person name="Sun Q."/>
        </authorList>
    </citation>
    <scope>NUCLEOTIDE SEQUENCE</scope>
    <source>
        <strain evidence="1">NSJ-31</strain>
    </source>
</reference>
<accession>A0A926DYT8</accession>
<dbReference type="RefSeq" id="WP_249282673.1">
    <property type="nucleotide sequence ID" value="NZ_JACRST010000007.1"/>
</dbReference>
<dbReference type="GO" id="GO:0006355">
    <property type="term" value="P:regulation of DNA-templated transcription"/>
    <property type="evidence" value="ECO:0007669"/>
    <property type="project" value="InterPro"/>
</dbReference>
<protein>
    <submittedName>
        <fullName evidence="1">TraY domain-containing protein</fullName>
    </submittedName>
</protein>
<name>A0A926DYT8_9FIRM</name>
<keyword evidence="2" id="KW-1185">Reference proteome</keyword>
<dbReference type="AlphaFoldDB" id="A0A926DYT8"/>
<sequence length="58" mass="7026">MVKQESPYPLRLEHTLAKKLKYLANKNIRSYNKEIEFILKNYMAIYEEEYGEVVVEEE</sequence>
<dbReference type="InterPro" id="IPR010985">
    <property type="entry name" value="Ribbon_hlx_hlx"/>
</dbReference>
<dbReference type="SUPFAM" id="SSF47598">
    <property type="entry name" value="Ribbon-helix-helix"/>
    <property type="match status" value="1"/>
</dbReference>
<evidence type="ECO:0000313" key="1">
    <source>
        <dbReference type="EMBL" id="MBC8546596.1"/>
    </source>
</evidence>
<dbReference type="InterPro" id="IPR013321">
    <property type="entry name" value="Arc_rbn_hlx_hlx"/>
</dbReference>
<organism evidence="1 2">
    <name type="scientific">Ligaoa zhengdingensis</name>
    <dbReference type="NCBI Taxonomy" id="2763658"/>
    <lineage>
        <taxon>Bacteria</taxon>
        <taxon>Bacillati</taxon>
        <taxon>Bacillota</taxon>
        <taxon>Clostridia</taxon>
        <taxon>Eubacteriales</taxon>
        <taxon>Oscillospiraceae</taxon>
        <taxon>Ligaoa</taxon>
    </lineage>
</organism>
<evidence type="ECO:0000313" key="2">
    <source>
        <dbReference type="Proteomes" id="UP000653127"/>
    </source>
</evidence>
<comment type="caution">
    <text evidence="1">The sequence shown here is derived from an EMBL/GenBank/DDBJ whole genome shotgun (WGS) entry which is preliminary data.</text>
</comment>
<dbReference type="EMBL" id="JACRST010000007">
    <property type="protein sequence ID" value="MBC8546596.1"/>
    <property type="molecule type" value="Genomic_DNA"/>
</dbReference>
<gene>
    <name evidence="1" type="ORF">H8711_06560</name>
</gene>
<proteinExistence type="predicted"/>
<dbReference type="Proteomes" id="UP000653127">
    <property type="component" value="Unassembled WGS sequence"/>
</dbReference>